<comment type="caution">
    <text evidence="3">The sequence shown here is derived from an EMBL/GenBank/DDBJ whole genome shotgun (WGS) entry which is preliminary data.</text>
</comment>
<evidence type="ECO:0000256" key="1">
    <source>
        <dbReference type="ARBA" id="ARBA00006547"/>
    </source>
</evidence>
<dbReference type="SUPFAM" id="SSF54001">
    <property type="entry name" value="Cysteine proteinases"/>
    <property type="match status" value="1"/>
</dbReference>
<dbReference type="OrthoDB" id="10260017at2759"/>
<keyword evidence="4" id="KW-1185">Reference proteome</keyword>
<dbReference type="Pfam" id="PF00797">
    <property type="entry name" value="Acetyltransf_2"/>
    <property type="match status" value="1"/>
</dbReference>
<name>A0A2S4L9X0_9HYPO</name>
<dbReference type="Proteomes" id="UP000237481">
    <property type="component" value="Unassembled WGS sequence"/>
</dbReference>
<proteinExistence type="inferred from homology"/>
<dbReference type="EMBL" id="PKSG01000057">
    <property type="protein sequence ID" value="POR39233.1"/>
    <property type="molecule type" value="Genomic_DNA"/>
</dbReference>
<dbReference type="PRINTS" id="PR01543">
    <property type="entry name" value="ANATRNSFRASE"/>
</dbReference>
<evidence type="ECO:0000256" key="2">
    <source>
        <dbReference type="RuleBase" id="RU003452"/>
    </source>
</evidence>
<evidence type="ECO:0000313" key="3">
    <source>
        <dbReference type="EMBL" id="POR39233.1"/>
    </source>
</evidence>
<dbReference type="Gene3D" id="3.30.2140.20">
    <property type="match status" value="1"/>
</dbReference>
<dbReference type="PANTHER" id="PTHR11786">
    <property type="entry name" value="N-HYDROXYARYLAMINE O-ACETYLTRANSFERASE"/>
    <property type="match status" value="1"/>
</dbReference>
<gene>
    <name evidence="3" type="ORF">TPAR_00565</name>
</gene>
<dbReference type="STRING" id="94208.A0A2S4L9X0"/>
<dbReference type="InterPro" id="IPR053710">
    <property type="entry name" value="Arylamine_NAT_domain_sf"/>
</dbReference>
<dbReference type="InterPro" id="IPR038765">
    <property type="entry name" value="Papain-like_cys_pep_sf"/>
</dbReference>
<keyword evidence="2" id="KW-0012">Acyltransferase</keyword>
<dbReference type="PANTHER" id="PTHR11786:SF0">
    <property type="entry name" value="ARYLAMINE N-ACETYLTRANSFERASE 4-RELATED"/>
    <property type="match status" value="1"/>
</dbReference>
<protein>
    <submittedName>
        <fullName evidence="3">Arylamine N-acetyltransferase 2</fullName>
    </submittedName>
</protein>
<reference evidence="3 4" key="1">
    <citation type="submission" date="2018-01" db="EMBL/GenBank/DDBJ databases">
        <title>Harnessing the power of phylogenomics to disentangle the directionality and signatures of interkingdom host jumping in the parasitic fungal genus Tolypocladium.</title>
        <authorList>
            <person name="Quandt C.A."/>
            <person name="Patterson W."/>
            <person name="Spatafora J.W."/>
        </authorList>
    </citation>
    <scope>NUCLEOTIDE SEQUENCE [LARGE SCALE GENOMIC DNA]</scope>
    <source>
        <strain evidence="3 4">NRBC 100945</strain>
    </source>
</reference>
<accession>A0A2S4L9X0</accession>
<sequence>MDRSNGAATYSEEQLARYLDHVGYPRREHAPSPLDTLAELVARQICRAPFESLALHYSQHHTLSLDLDALYHKIVVEGRGGYCMELNAFFAAVLRGLGFAVLTVAGRVMGPDGRYTGWSHMVNLVTVDGTRYAVDVGFGSLEPMCPVPLTPGFEFTQIAPCRGRLEHRALAQHTDPSQRLWVYSTQDDAAAPWVERNCFADVEFFPADYAPINYHLMTHPTSYFVQTVLAMRGVWDPEARRVGGVVTLHKAEVKRRMAGGEQELLETLRTEEERVRALEKYFDVVLTPLEQRGISGMTSELRG</sequence>
<keyword evidence="2 3" id="KW-0808">Transferase</keyword>
<comment type="similarity">
    <text evidence="1 2">Belongs to the arylamine N-acetyltransferase family.</text>
</comment>
<dbReference type="AlphaFoldDB" id="A0A2S4L9X0"/>
<dbReference type="GO" id="GO:0016407">
    <property type="term" value="F:acetyltransferase activity"/>
    <property type="evidence" value="ECO:0007669"/>
    <property type="project" value="InterPro"/>
</dbReference>
<dbReference type="InterPro" id="IPR001447">
    <property type="entry name" value="Arylamine_N-AcTrfase"/>
</dbReference>
<evidence type="ECO:0000313" key="4">
    <source>
        <dbReference type="Proteomes" id="UP000237481"/>
    </source>
</evidence>
<organism evidence="3 4">
    <name type="scientific">Tolypocladium paradoxum</name>
    <dbReference type="NCBI Taxonomy" id="94208"/>
    <lineage>
        <taxon>Eukaryota</taxon>
        <taxon>Fungi</taxon>
        <taxon>Dikarya</taxon>
        <taxon>Ascomycota</taxon>
        <taxon>Pezizomycotina</taxon>
        <taxon>Sordariomycetes</taxon>
        <taxon>Hypocreomycetidae</taxon>
        <taxon>Hypocreales</taxon>
        <taxon>Ophiocordycipitaceae</taxon>
        <taxon>Tolypocladium</taxon>
    </lineage>
</organism>